<dbReference type="InterPro" id="IPR027417">
    <property type="entry name" value="P-loop_NTPase"/>
</dbReference>
<keyword evidence="17" id="KW-1185">Reference proteome</keyword>
<accession>A0A0K9X921</accession>
<evidence type="ECO:0000256" key="13">
    <source>
        <dbReference type="HAMAP-Rule" id="MF_00365"/>
    </source>
</evidence>
<dbReference type="HAMAP" id="MF_00365">
    <property type="entry name" value="RecF"/>
    <property type="match status" value="1"/>
</dbReference>
<dbReference type="AlphaFoldDB" id="A0A0K9X921"/>
<keyword evidence="4 13" id="KW-0963">Cytoplasm</keyword>
<keyword evidence="10 13" id="KW-0234">DNA repair</keyword>
<dbReference type="InterPro" id="IPR003395">
    <property type="entry name" value="RecF/RecN/SMC_N"/>
</dbReference>
<dbReference type="InterPro" id="IPR018078">
    <property type="entry name" value="DNA-binding_RecF_CS"/>
</dbReference>
<organism evidence="16 17">
    <name type="scientific">Streptomyces caatingaensis</name>
    <dbReference type="NCBI Taxonomy" id="1678637"/>
    <lineage>
        <taxon>Bacteria</taxon>
        <taxon>Bacillati</taxon>
        <taxon>Actinomycetota</taxon>
        <taxon>Actinomycetes</taxon>
        <taxon>Kitasatosporales</taxon>
        <taxon>Streptomycetaceae</taxon>
        <taxon>Streptomyces</taxon>
    </lineage>
</organism>
<dbReference type="Gene3D" id="3.40.50.300">
    <property type="entry name" value="P-loop containing nucleotide triphosphate hydrolases"/>
    <property type="match status" value="1"/>
</dbReference>
<reference evidence="17" key="1">
    <citation type="submission" date="2015-07" db="EMBL/GenBank/DDBJ databases">
        <title>Draft genome sequence of Streptomyces sp. CMAA 1322, a bacterium isolated from Caatinga biome, from dry forest semiarid of Brazil.</title>
        <authorList>
            <person name="Santos S.N."/>
            <person name="Gacesa R."/>
            <person name="Taketani R.G."/>
            <person name="Long P.F."/>
            <person name="Melo I.S."/>
        </authorList>
    </citation>
    <scope>NUCLEOTIDE SEQUENCE [LARGE SCALE GENOMIC DNA]</scope>
    <source>
        <strain evidence="17">CMAA 1322</strain>
    </source>
</reference>
<comment type="similarity">
    <text evidence="2 13 14">Belongs to the RecF family.</text>
</comment>
<dbReference type="GO" id="GO:0006302">
    <property type="term" value="P:double-strand break repair"/>
    <property type="evidence" value="ECO:0007669"/>
    <property type="project" value="TreeGrafter"/>
</dbReference>
<evidence type="ECO:0000256" key="7">
    <source>
        <dbReference type="ARBA" id="ARBA00022763"/>
    </source>
</evidence>
<gene>
    <name evidence="13" type="primary">recF</name>
    <name evidence="16" type="ORF">AC230_27780</name>
</gene>
<dbReference type="GO" id="GO:0003697">
    <property type="term" value="F:single-stranded DNA binding"/>
    <property type="evidence" value="ECO:0007669"/>
    <property type="project" value="UniProtKB-UniRule"/>
</dbReference>
<sequence>MHVSHLSLADFRSYARVEVPLDPGVTAFVGPNGQGKTNLVEAVGYLATLGSHRVSSDAPLVRLGADRAVIRAAVVQDDRQQLIELELNPGKANRARINRSSQVRPRDVLGIVRTVLFAPEDLALVKGDPGERRRFLDELVTARSPRMAGVRSDYERVLKQRNTLLKSAALARRHGGRSMDMSTLDIWDQHLARAGAELLAHRLDLIAALRPLADRAYEQLAPGGGPVAFDYRGPAGADTVRTREELYEVLLAALGDARKQELERGVTLAGPHRDDLVLRLGELPAKGYASHGESWSYALALRLASYELLRAEGNEPVLVLDDVFAELDARRRERLAELVATGEQVLVTAAVDDDVPGALTGARFAVSGGTVERA</sequence>
<keyword evidence="7 13" id="KW-0227">DNA damage</keyword>
<dbReference type="PROSITE" id="PS00618">
    <property type="entry name" value="RECF_2"/>
    <property type="match status" value="1"/>
</dbReference>
<evidence type="ECO:0000259" key="15">
    <source>
        <dbReference type="Pfam" id="PF02463"/>
    </source>
</evidence>
<feature type="domain" description="RecF/RecN/SMC N-terminal" evidence="15">
    <location>
        <begin position="3"/>
        <end position="350"/>
    </location>
</feature>
<keyword evidence="9 13" id="KW-0238">DNA-binding</keyword>
<evidence type="ECO:0000256" key="8">
    <source>
        <dbReference type="ARBA" id="ARBA00022840"/>
    </source>
</evidence>
<dbReference type="RefSeq" id="WP_049719077.1">
    <property type="nucleotide sequence ID" value="NZ_LFXA01000018.1"/>
</dbReference>
<dbReference type="FunFam" id="3.40.50.300:FF:000730">
    <property type="entry name" value="DNA replication and repair protein RecF"/>
    <property type="match status" value="1"/>
</dbReference>
<comment type="caution">
    <text evidence="16">The sequence shown here is derived from an EMBL/GenBank/DDBJ whole genome shotgun (WGS) entry which is preliminary data.</text>
</comment>
<evidence type="ECO:0000256" key="14">
    <source>
        <dbReference type="RuleBase" id="RU000578"/>
    </source>
</evidence>
<dbReference type="Proteomes" id="UP000037288">
    <property type="component" value="Unassembled WGS sequence"/>
</dbReference>
<dbReference type="NCBIfam" id="TIGR00611">
    <property type="entry name" value="recf"/>
    <property type="match status" value="1"/>
</dbReference>
<evidence type="ECO:0000256" key="10">
    <source>
        <dbReference type="ARBA" id="ARBA00023204"/>
    </source>
</evidence>
<dbReference type="GO" id="GO:0006260">
    <property type="term" value="P:DNA replication"/>
    <property type="evidence" value="ECO:0007669"/>
    <property type="project" value="UniProtKB-UniRule"/>
</dbReference>
<comment type="function">
    <text evidence="12 13 14">The RecF protein is involved in DNA metabolism; it is required for DNA replication and normal SOS inducibility. RecF binds preferentially to single-stranded, linear DNA. It also seems to bind ATP.</text>
</comment>
<protein>
    <recommendedName>
        <fullName evidence="3 13">DNA replication and repair protein RecF</fullName>
    </recommendedName>
</protein>
<dbReference type="PROSITE" id="PS00617">
    <property type="entry name" value="RECF_1"/>
    <property type="match status" value="1"/>
</dbReference>
<dbReference type="PANTHER" id="PTHR32182">
    <property type="entry name" value="DNA REPLICATION AND REPAIR PROTEIN RECF"/>
    <property type="match status" value="1"/>
</dbReference>
<dbReference type="GO" id="GO:0009432">
    <property type="term" value="P:SOS response"/>
    <property type="evidence" value="ECO:0007669"/>
    <property type="project" value="UniProtKB-UniRule"/>
</dbReference>
<dbReference type="EMBL" id="LFXA01000018">
    <property type="protein sequence ID" value="KNB49132.1"/>
    <property type="molecule type" value="Genomic_DNA"/>
</dbReference>
<dbReference type="OrthoDB" id="9803889at2"/>
<dbReference type="Gene3D" id="1.20.1050.90">
    <property type="entry name" value="RecF/RecN/SMC, N-terminal domain"/>
    <property type="match status" value="1"/>
</dbReference>
<dbReference type="PATRIC" id="fig|1678637.3.peg.5942"/>
<dbReference type="Pfam" id="PF02463">
    <property type="entry name" value="SMC_N"/>
    <property type="match status" value="1"/>
</dbReference>
<name>A0A0K9X921_9ACTN</name>
<evidence type="ECO:0000313" key="17">
    <source>
        <dbReference type="Proteomes" id="UP000037288"/>
    </source>
</evidence>
<dbReference type="FunFam" id="1.20.1050.90:FF:000004">
    <property type="entry name" value="DNA replication and repair protein RecF"/>
    <property type="match status" value="1"/>
</dbReference>
<dbReference type="STRING" id="1678637.AC230_27780"/>
<evidence type="ECO:0000313" key="16">
    <source>
        <dbReference type="EMBL" id="KNB49132.1"/>
    </source>
</evidence>
<dbReference type="GO" id="GO:0005524">
    <property type="term" value="F:ATP binding"/>
    <property type="evidence" value="ECO:0007669"/>
    <property type="project" value="UniProtKB-UniRule"/>
</dbReference>
<dbReference type="GO" id="GO:0005737">
    <property type="term" value="C:cytoplasm"/>
    <property type="evidence" value="ECO:0007669"/>
    <property type="project" value="UniProtKB-SubCell"/>
</dbReference>
<dbReference type="InterPro" id="IPR042174">
    <property type="entry name" value="RecF_2"/>
</dbReference>
<evidence type="ECO:0000256" key="5">
    <source>
        <dbReference type="ARBA" id="ARBA00022705"/>
    </source>
</evidence>
<evidence type="ECO:0000256" key="12">
    <source>
        <dbReference type="ARBA" id="ARBA00025401"/>
    </source>
</evidence>
<dbReference type="CDD" id="cd03242">
    <property type="entry name" value="ABC_RecF"/>
    <property type="match status" value="1"/>
</dbReference>
<dbReference type="GO" id="GO:0000731">
    <property type="term" value="P:DNA synthesis involved in DNA repair"/>
    <property type="evidence" value="ECO:0007669"/>
    <property type="project" value="TreeGrafter"/>
</dbReference>
<keyword evidence="6 13" id="KW-0547">Nucleotide-binding</keyword>
<evidence type="ECO:0000256" key="1">
    <source>
        <dbReference type="ARBA" id="ARBA00004496"/>
    </source>
</evidence>
<evidence type="ECO:0000256" key="6">
    <source>
        <dbReference type="ARBA" id="ARBA00022741"/>
    </source>
</evidence>
<keyword evidence="11 13" id="KW-0742">SOS response</keyword>
<comment type="subcellular location">
    <subcellularLocation>
        <location evidence="1 13 14">Cytoplasm</location>
    </subcellularLocation>
</comment>
<evidence type="ECO:0000256" key="11">
    <source>
        <dbReference type="ARBA" id="ARBA00023236"/>
    </source>
</evidence>
<keyword evidence="5 13" id="KW-0235">DNA replication</keyword>
<dbReference type="InterPro" id="IPR001238">
    <property type="entry name" value="DNA-binding_RecF"/>
</dbReference>
<evidence type="ECO:0000256" key="3">
    <source>
        <dbReference type="ARBA" id="ARBA00020170"/>
    </source>
</evidence>
<dbReference type="PANTHER" id="PTHR32182:SF0">
    <property type="entry name" value="DNA REPLICATION AND REPAIR PROTEIN RECF"/>
    <property type="match status" value="1"/>
</dbReference>
<proteinExistence type="inferred from homology"/>
<evidence type="ECO:0000256" key="4">
    <source>
        <dbReference type="ARBA" id="ARBA00022490"/>
    </source>
</evidence>
<feature type="binding site" evidence="13">
    <location>
        <begin position="30"/>
        <end position="37"/>
    </location>
    <ligand>
        <name>ATP</name>
        <dbReference type="ChEBI" id="CHEBI:30616"/>
    </ligand>
</feature>
<keyword evidence="8 13" id="KW-0067">ATP-binding</keyword>
<dbReference type="SUPFAM" id="SSF52540">
    <property type="entry name" value="P-loop containing nucleoside triphosphate hydrolases"/>
    <property type="match status" value="1"/>
</dbReference>
<evidence type="ECO:0000256" key="9">
    <source>
        <dbReference type="ARBA" id="ARBA00023125"/>
    </source>
</evidence>
<evidence type="ECO:0000256" key="2">
    <source>
        <dbReference type="ARBA" id="ARBA00008016"/>
    </source>
</evidence>